<dbReference type="EMBL" id="RBNI01015890">
    <property type="protein sequence ID" value="RUP12313.1"/>
    <property type="molecule type" value="Genomic_DNA"/>
</dbReference>
<dbReference type="InterPro" id="IPR027443">
    <property type="entry name" value="IPNS-like_sf"/>
</dbReference>
<evidence type="ECO:0000313" key="1">
    <source>
        <dbReference type="EMBL" id="RUP12313.1"/>
    </source>
</evidence>
<dbReference type="InterPro" id="IPR010856">
    <property type="entry name" value="Gig2-like"/>
</dbReference>
<name>A0A433B968_9FUNG</name>
<comment type="caution">
    <text evidence="1">The sequence shown here is derived from an EMBL/GenBank/DDBJ whole genome shotgun (WGS) entry which is preliminary data.</text>
</comment>
<dbReference type="OrthoDB" id="8249012at2759"/>
<evidence type="ECO:0008006" key="3">
    <source>
        <dbReference type="Google" id="ProtNLM"/>
    </source>
</evidence>
<dbReference type="PANTHER" id="PTHR30613:SF1">
    <property type="entry name" value="DUF1479 DOMAIN PROTEIN (AFU_ORTHOLOGUE AFUA_5G09280)"/>
    <property type="match status" value="1"/>
</dbReference>
<dbReference type="Gene3D" id="2.60.120.330">
    <property type="entry name" value="B-lactam Antibiotic, Isopenicillin N Synthase, Chain"/>
    <property type="match status" value="1"/>
</dbReference>
<dbReference type="Pfam" id="PF07350">
    <property type="entry name" value="Gig2-like"/>
    <property type="match status" value="2"/>
</dbReference>
<reference evidence="1 2" key="1">
    <citation type="journal article" date="2018" name="New Phytol.">
        <title>Phylogenomics of Endogonaceae and evolution of mycorrhizas within Mucoromycota.</title>
        <authorList>
            <person name="Chang Y."/>
            <person name="Desiro A."/>
            <person name="Na H."/>
            <person name="Sandor L."/>
            <person name="Lipzen A."/>
            <person name="Clum A."/>
            <person name="Barry K."/>
            <person name="Grigoriev I.V."/>
            <person name="Martin F.M."/>
            <person name="Stajich J.E."/>
            <person name="Smith M.E."/>
            <person name="Bonito G."/>
            <person name="Spatafora J.W."/>
        </authorList>
    </citation>
    <scope>NUCLEOTIDE SEQUENCE [LARGE SCALE GENOMIC DNA]</scope>
    <source>
        <strain evidence="1 2">GMNB39</strain>
    </source>
</reference>
<dbReference type="SUPFAM" id="SSF51197">
    <property type="entry name" value="Clavaminate synthase-like"/>
    <property type="match status" value="1"/>
</dbReference>
<dbReference type="PANTHER" id="PTHR30613">
    <property type="entry name" value="UNCHARACTERIZED PROTEIN YBIU-RELATED"/>
    <property type="match status" value="1"/>
</dbReference>
<organism evidence="1 2">
    <name type="scientific">Jimgerdemannia flammicorona</name>
    <dbReference type="NCBI Taxonomy" id="994334"/>
    <lineage>
        <taxon>Eukaryota</taxon>
        <taxon>Fungi</taxon>
        <taxon>Fungi incertae sedis</taxon>
        <taxon>Mucoromycota</taxon>
        <taxon>Mucoromycotina</taxon>
        <taxon>Endogonomycetes</taxon>
        <taxon>Endogonales</taxon>
        <taxon>Endogonaceae</taxon>
        <taxon>Jimgerdemannia</taxon>
    </lineage>
</organism>
<dbReference type="AlphaFoldDB" id="A0A433B968"/>
<dbReference type="Proteomes" id="UP000268093">
    <property type="component" value="Unassembled WGS sequence"/>
</dbReference>
<proteinExistence type="predicted"/>
<protein>
    <recommendedName>
        <fullName evidence="3">DUF1479-domain-containing protein</fullName>
    </recommendedName>
</protein>
<evidence type="ECO:0000313" key="2">
    <source>
        <dbReference type="Proteomes" id="UP000268093"/>
    </source>
</evidence>
<gene>
    <name evidence="1" type="ORF">BC936DRAFT_139826</name>
</gene>
<sequence length="466" mass="52562">MQSMQSDNEHIGQDAAIRKVKREICPDPDTINAAWARLLVAIEREAKEIKEKGFGICPIPPQIIPQLDFADLHANQGHIPAAIALEVRRRGVLVIHNVITAAEVQEYKTSVVEYLERNRERTPAAYAGSVFKPAFYSKAQTCARQHENMVEVVRAMNRLWHGGEGKSGSLGKIFSLGRMLIQVASIDGSMKSTARFTRKSLRARYVRCHYNVVLHSKRDIFNPHLLSFCFSTQWEDHDPFDITHRLDCVLPTNKFFRSFQVSLPPPIPILLLDPYSHTYNPSLIQGWLSLSHCSPGEGSLRVCPMLPLQIAYYMMRPFVAAFPDDAWPGVHGQHFDNQRRFEEMLECFVSVPSVGPGDVVFWHCDLAHAVEPHHTGTSDSTVFYIPAAPLCELNARYAREARESFLRGVKGPDFVGRDGGDEGPEVAFEDRAGLEDLSEVGRRLMGFEPWEGEEEVVRRCAEIVRA</sequence>
<accession>A0A433B968</accession>
<keyword evidence="2" id="KW-1185">Reference proteome</keyword>